<dbReference type="GO" id="GO:0006396">
    <property type="term" value="P:RNA processing"/>
    <property type="evidence" value="ECO:0007669"/>
    <property type="project" value="InterPro"/>
</dbReference>
<proteinExistence type="predicted"/>
<organism evidence="1 2">
    <name type="scientific">Zizania palustris</name>
    <name type="common">Northern wild rice</name>
    <dbReference type="NCBI Taxonomy" id="103762"/>
    <lineage>
        <taxon>Eukaryota</taxon>
        <taxon>Viridiplantae</taxon>
        <taxon>Streptophyta</taxon>
        <taxon>Embryophyta</taxon>
        <taxon>Tracheophyta</taxon>
        <taxon>Spermatophyta</taxon>
        <taxon>Magnoliopsida</taxon>
        <taxon>Liliopsida</taxon>
        <taxon>Poales</taxon>
        <taxon>Poaceae</taxon>
        <taxon>BOP clade</taxon>
        <taxon>Oryzoideae</taxon>
        <taxon>Oryzeae</taxon>
        <taxon>Zizaniinae</taxon>
        <taxon>Zizania</taxon>
    </lineage>
</organism>
<evidence type="ECO:0000313" key="2">
    <source>
        <dbReference type="Proteomes" id="UP000729402"/>
    </source>
</evidence>
<dbReference type="EMBL" id="JAAALK010000081">
    <property type="protein sequence ID" value="KAG8089586.1"/>
    <property type="molecule type" value="Genomic_DNA"/>
</dbReference>
<gene>
    <name evidence="1" type="ORF">GUJ93_ZPchr0011g27272</name>
</gene>
<dbReference type="SMART" id="SM00386">
    <property type="entry name" value="HAT"/>
    <property type="match status" value="3"/>
</dbReference>
<accession>A0A8J5WJE3</accession>
<reference evidence="1" key="1">
    <citation type="journal article" date="2021" name="bioRxiv">
        <title>Whole Genome Assembly and Annotation of Northern Wild Rice, Zizania palustris L., Supports a Whole Genome Duplication in the Zizania Genus.</title>
        <authorList>
            <person name="Haas M."/>
            <person name="Kono T."/>
            <person name="Macchietto M."/>
            <person name="Millas R."/>
            <person name="McGilp L."/>
            <person name="Shao M."/>
            <person name="Duquette J."/>
            <person name="Hirsch C.N."/>
            <person name="Kimball J."/>
        </authorList>
    </citation>
    <scope>NUCLEOTIDE SEQUENCE</scope>
    <source>
        <tissue evidence="1">Fresh leaf tissue</tissue>
    </source>
</reference>
<evidence type="ECO:0000313" key="1">
    <source>
        <dbReference type="EMBL" id="KAG8089586.1"/>
    </source>
</evidence>
<dbReference type="AlphaFoldDB" id="A0A8J5WJE3"/>
<dbReference type="InterPro" id="IPR003107">
    <property type="entry name" value="HAT"/>
</dbReference>
<protein>
    <submittedName>
        <fullName evidence="1">Uncharacterized protein</fullName>
    </submittedName>
</protein>
<sequence length="223" mass="24873">MGILGGGAHDNAVERRRRAYEILDAVDGDPTRARGRAVRCCEMARNLFREDGDMREARGLLRGGLMQSHADYGTIYRGWIAMEVDSGNVDAARFLFLEWHSQCGGKDGGFWCSYITFESRHGGALRARAVAEAAVAACPEDPAVHAKYAKTELRLDRKDSAFAALARALAVFAGDPVAQEWLVDEVRGYRDALRRQGFAGRLRACCRRFVRPSRARHGYERLH</sequence>
<dbReference type="OrthoDB" id="676541at2759"/>
<dbReference type="Proteomes" id="UP000729402">
    <property type="component" value="Unassembled WGS sequence"/>
</dbReference>
<comment type="caution">
    <text evidence="1">The sequence shown here is derived from an EMBL/GenBank/DDBJ whole genome shotgun (WGS) entry which is preliminary data.</text>
</comment>
<name>A0A8J5WJE3_ZIZPA</name>
<keyword evidence="2" id="KW-1185">Reference proteome</keyword>
<reference evidence="1" key="2">
    <citation type="submission" date="2021-02" db="EMBL/GenBank/DDBJ databases">
        <authorList>
            <person name="Kimball J.A."/>
            <person name="Haas M.W."/>
            <person name="Macchietto M."/>
            <person name="Kono T."/>
            <person name="Duquette J."/>
            <person name="Shao M."/>
        </authorList>
    </citation>
    <scope>NUCLEOTIDE SEQUENCE</scope>
    <source>
        <tissue evidence="1">Fresh leaf tissue</tissue>
    </source>
</reference>